<organism evidence="3 4">
    <name type="scientific">Chryseotalea sanaruensis</name>
    <dbReference type="NCBI Taxonomy" id="2482724"/>
    <lineage>
        <taxon>Bacteria</taxon>
        <taxon>Pseudomonadati</taxon>
        <taxon>Bacteroidota</taxon>
        <taxon>Cytophagia</taxon>
        <taxon>Cytophagales</taxon>
        <taxon>Chryseotaleaceae</taxon>
        <taxon>Chryseotalea</taxon>
    </lineage>
</organism>
<dbReference type="Pfam" id="PF03382">
    <property type="entry name" value="DUF285"/>
    <property type="match status" value="2"/>
</dbReference>
<feature type="chain" id="PRO_5019386198" description="Secretion system C-terminal sorting domain-containing protein" evidence="1">
    <location>
        <begin position="21"/>
        <end position="1388"/>
    </location>
</feature>
<evidence type="ECO:0000313" key="4">
    <source>
        <dbReference type="Proteomes" id="UP000288227"/>
    </source>
</evidence>
<keyword evidence="4" id="KW-1185">Reference proteome</keyword>
<dbReference type="InterPro" id="IPR026444">
    <property type="entry name" value="Secre_tail"/>
</dbReference>
<dbReference type="Pfam" id="PF18962">
    <property type="entry name" value="Por_Secre_tail"/>
    <property type="match status" value="1"/>
</dbReference>
<dbReference type="Gene3D" id="2.60.40.1080">
    <property type="match status" value="4"/>
</dbReference>
<feature type="domain" description="Secretion system C-terminal sorting" evidence="2">
    <location>
        <begin position="1317"/>
        <end position="1385"/>
    </location>
</feature>
<evidence type="ECO:0000256" key="1">
    <source>
        <dbReference type="SAM" id="SignalP"/>
    </source>
</evidence>
<dbReference type="OrthoDB" id="1525027at2"/>
<sequence length="1388" mass="149566">MKKAILFSAFLLLTAVQASAQAFITTWKTDNPGTSTTTQITIPTSGGGYNYAIYWEEVGNATHNGTVNNVTGSHTIEFGTAGVYRIEITGAFPRIYFNYTGDKSKLLTVEQWGSIAWTSMDRAFMGCNNLTIPAEDTPDLTNVTIMRQMFAYATSFNQPIDSWDVSNVVSMGALFYEATSFNQPLGNWDVSNVVTMSEMFYKATSFNQPIDSWDVSNVSSMYGFFFRATSFNQPLDSWNVSGVTSMNSMFWDATSFNQPLNSWDVSNVTSMIYMFRQATSFNQPLDNWNVSNVTNMDLMFQVASAFNQPLESWDVGNVTSMNQMFSFATSFNQPLANWNVSNVTNMEFMFSSTTVFNQSIDSWDVSNVTNMNSMFYKAVAFNQPLSSWNVGNVTNMRNMFYEATTFDQPIGNWNVSAVTDMYYMFFGATAFNQPIDSWDVSSVTIMKGMFYGTIAFNQPINSWNVGNVTDMSFMFSGAASFNQPIDTWDVSNVANMSTMFSNASSFNQPLGNWNVSNVITMHRMFYYATSFNYPLDSWDVSNVTNMSLMFGDATSFNQPLGSWNVSNVTSMVSMFFRASSFNQSLNSWNISNVSDMSLMFPGSKLSRGNYDAILQAWALQNVKPGVTFGVIGLRYCVGEAARSVLVSTHGWIITGDIKNCEQTITFQVIPNKSVGDADFELVVSSSSGLPVTLTNANDDVATLSGKMVTIVEKGITTITASQNGDEYFSAATSVQRALIVKYNQTVTFDVLLDKTYVDPAFDLTATASSDLSVSYSSSDENVATISGSTVTIVGAGTSTITALQSGNDDYYAAPSVDQVLTIKKANQTITFDTPSVKSTLDVPFDLTATSSSNLPVTYSSSDENVATISGSTVTIVGAGLTTITTSQAGNVNYNSAINVQRVLQVKLGQTIAFNALPPKSTLDLPFDLTATSSSNLLVSYSSSDENVATISGNTITIVGAGSTTITALQSGNDDYYAATSVNQVLTVNKIDQTITFSALAAKSVLDSPFDLTAIASSGLTVSYSSSDENVATISGSAVTIVGVGTTTIVANQSGDDDYNPASSVNQELTVNKVNQTITFDALPAKTFGDFSFDLTATSSSGLFVSYSSSNENVATVWGDRVTIVGAGTTTITASQNGDATYTAATSVMQDLVVNKNTQIITFNSLPVKVMGDAPFTVSATSSAGLPVIFSAVTDNITVNENTITITAPGQATLQAIQTGDANYTAAVSVDQTFCINPAKPTISVSELLTTVLTSSAAIGNVWYLGGASVATTPTLTATQSGVYTLVTVIEECTSENSDPLPLIITEAEQPLSSTVSVYPNPVQDILNIDVMAFSNITEVMLYDVTGRLVATTTGSKYIQVNTEALARGIYLVYIKNEKQVITQRINKQ</sequence>
<gene>
    <name evidence="3" type="ORF">SanaruYs_22990</name>
</gene>
<evidence type="ECO:0000259" key="2">
    <source>
        <dbReference type="Pfam" id="PF18962"/>
    </source>
</evidence>
<dbReference type="EMBL" id="BHXQ01000004">
    <property type="protein sequence ID" value="GCC52067.1"/>
    <property type="molecule type" value="Genomic_DNA"/>
</dbReference>
<protein>
    <recommendedName>
        <fullName evidence="2">Secretion system C-terminal sorting domain-containing protein</fullName>
    </recommendedName>
</protein>
<dbReference type="InterPro" id="IPR011889">
    <property type="entry name" value="Liste_lipo_26"/>
</dbReference>
<name>A0A401UB04_9BACT</name>
<accession>A0A401UB04</accession>
<dbReference type="InterPro" id="IPR005046">
    <property type="entry name" value="DUF285"/>
</dbReference>
<dbReference type="NCBIfam" id="TIGR02167">
    <property type="entry name" value="Liste_lipo_26"/>
    <property type="match status" value="11"/>
</dbReference>
<keyword evidence="1" id="KW-0732">Signal</keyword>
<dbReference type="NCBIfam" id="TIGR04183">
    <property type="entry name" value="Por_Secre_tail"/>
    <property type="match status" value="1"/>
</dbReference>
<dbReference type="SUPFAM" id="SSF49373">
    <property type="entry name" value="Invasin/intimin cell-adhesion fragments"/>
    <property type="match status" value="5"/>
</dbReference>
<feature type="signal peptide" evidence="1">
    <location>
        <begin position="1"/>
        <end position="20"/>
    </location>
</feature>
<comment type="caution">
    <text evidence="3">The sequence shown here is derived from an EMBL/GenBank/DDBJ whole genome shotgun (WGS) entry which is preliminary data.</text>
</comment>
<dbReference type="InterPro" id="IPR008964">
    <property type="entry name" value="Invasin/intimin_cell_adhesion"/>
</dbReference>
<proteinExistence type="predicted"/>
<evidence type="ECO:0000313" key="3">
    <source>
        <dbReference type="EMBL" id="GCC52067.1"/>
    </source>
</evidence>
<dbReference type="RefSeq" id="WP_127122715.1">
    <property type="nucleotide sequence ID" value="NZ_BHXQ01000004.1"/>
</dbReference>
<reference evidence="3 4" key="1">
    <citation type="submission" date="2018-11" db="EMBL/GenBank/DDBJ databases">
        <title>Chryseotalea sanarue gen. nov., sp., nov., a member of the family Cytophagaceae, isolated from a brackish lake in Hamamatsu Japan.</title>
        <authorList>
            <person name="Maejima Y."/>
            <person name="Iino T."/>
            <person name="Muraguchi Y."/>
            <person name="Fukuda K."/>
            <person name="Ohkuma M."/>
            <person name="Moriuchi R."/>
            <person name="Dohra H."/>
            <person name="Kimbara K."/>
            <person name="Shintani M."/>
        </authorList>
    </citation>
    <scope>NUCLEOTIDE SEQUENCE [LARGE SCALE GENOMIC DNA]</scope>
    <source>
        <strain evidence="3 4">Ys</strain>
    </source>
</reference>
<dbReference type="Proteomes" id="UP000288227">
    <property type="component" value="Unassembled WGS sequence"/>
</dbReference>